<sequence length="369" mass="39843">MRLTLRGWIALAVVAFSLWASASYGPRSLNAVVVPLVIVVIAAIVAIVRVGRPSVRRRDTVDGFVDDRATVAHEIESDSTVAATLSDPVGEGLTPGEASVRTTRPDDADRITRVRDSGPSTGAGTPTVDATLEAGVDHRFEYELALEERGERTVGPLSIVVTDVFGLVERRFEDDATTTVLVYPRVRELCGVGTERLLAAAVDREREQRREFDHLREYRRGDSLRDVHWKSTAKRADDGLFVTEYVADDDVGSATIAAECRPGREDELTTAVASVANFLLEAGVNVGLVLPGDQLAPDGGPDHRRALLRALAVADAGELEDDVRRRADVVVRSERDETTVAVGSEELPFDRLRDGPTGRGADPSSGVTI</sequence>
<keyword evidence="2" id="KW-0472">Membrane</keyword>
<keyword evidence="2" id="KW-0812">Transmembrane</keyword>
<dbReference type="PANTHER" id="PTHR34351">
    <property type="entry name" value="SLR1927 PROTEIN-RELATED"/>
    <property type="match status" value="1"/>
</dbReference>
<evidence type="ECO:0000256" key="2">
    <source>
        <dbReference type="SAM" id="Phobius"/>
    </source>
</evidence>
<organism evidence="4 5">
    <name type="scientific">Natrarchaeobius chitinivorans</name>
    <dbReference type="NCBI Taxonomy" id="1679083"/>
    <lineage>
        <taxon>Archaea</taxon>
        <taxon>Methanobacteriati</taxon>
        <taxon>Methanobacteriota</taxon>
        <taxon>Stenosarchaea group</taxon>
        <taxon>Halobacteria</taxon>
        <taxon>Halobacteriales</taxon>
        <taxon>Natrialbaceae</taxon>
        <taxon>Natrarchaeobius</taxon>
    </lineage>
</organism>
<dbReference type="Proteomes" id="UP000281431">
    <property type="component" value="Unassembled WGS sequence"/>
</dbReference>
<feature type="region of interest" description="Disordered" evidence="1">
    <location>
        <begin position="349"/>
        <end position="369"/>
    </location>
</feature>
<gene>
    <name evidence="4" type="ORF">EA472_07130</name>
</gene>
<feature type="region of interest" description="Disordered" evidence="1">
    <location>
        <begin position="85"/>
        <end position="105"/>
    </location>
</feature>
<dbReference type="Pfam" id="PF01882">
    <property type="entry name" value="DUF58"/>
    <property type="match status" value="1"/>
</dbReference>
<evidence type="ECO:0000259" key="3">
    <source>
        <dbReference type="Pfam" id="PF01882"/>
    </source>
</evidence>
<dbReference type="InterPro" id="IPR002881">
    <property type="entry name" value="DUF58"/>
</dbReference>
<evidence type="ECO:0000313" key="4">
    <source>
        <dbReference type="EMBL" id="RQH01222.1"/>
    </source>
</evidence>
<keyword evidence="5" id="KW-1185">Reference proteome</keyword>
<feature type="domain" description="DUF58" evidence="3">
    <location>
        <begin position="215"/>
        <end position="342"/>
    </location>
</feature>
<dbReference type="AlphaFoldDB" id="A0A3N6MXS1"/>
<reference evidence="4 5" key="1">
    <citation type="submission" date="2018-10" db="EMBL/GenBank/DDBJ databases">
        <title>Natrarchaeobius chitinivorans gen. nov., sp. nov., and Natrarchaeobius haloalkaliphilus sp. nov., alkaliphilic, chitin-utilizing haloarchaea from hypersaline alkaline lakes.</title>
        <authorList>
            <person name="Sorokin D.Y."/>
            <person name="Elcheninov A.G."/>
            <person name="Kostrikina N.A."/>
            <person name="Bale N.J."/>
            <person name="Sinninghe Damste J.S."/>
            <person name="Khijniak T.V."/>
            <person name="Kublanov I.V."/>
            <person name="Toshchakov S.V."/>
        </authorList>
    </citation>
    <scope>NUCLEOTIDE SEQUENCE [LARGE SCALE GENOMIC DNA]</scope>
    <source>
        <strain evidence="4 5">AArcht7</strain>
    </source>
</reference>
<protein>
    <submittedName>
        <fullName evidence="4">DUF58 domain-containing protein</fullName>
    </submittedName>
</protein>
<dbReference type="OrthoDB" id="313155at2157"/>
<name>A0A3N6MXS1_NATCH</name>
<keyword evidence="2" id="KW-1133">Transmembrane helix</keyword>
<dbReference type="EMBL" id="REFZ01000004">
    <property type="protein sequence ID" value="RQH01222.1"/>
    <property type="molecule type" value="Genomic_DNA"/>
</dbReference>
<proteinExistence type="predicted"/>
<dbReference type="PANTHER" id="PTHR34351:SF1">
    <property type="entry name" value="SLR1927 PROTEIN"/>
    <property type="match status" value="1"/>
</dbReference>
<comment type="caution">
    <text evidence="4">The sequence shown here is derived from an EMBL/GenBank/DDBJ whole genome shotgun (WGS) entry which is preliminary data.</text>
</comment>
<evidence type="ECO:0000256" key="1">
    <source>
        <dbReference type="SAM" id="MobiDB-lite"/>
    </source>
</evidence>
<evidence type="ECO:0000313" key="5">
    <source>
        <dbReference type="Proteomes" id="UP000281431"/>
    </source>
</evidence>
<accession>A0A3N6MXS1</accession>
<feature type="transmembrane region" description="Helical" evidence="2">
    <location>
        <begin position="32"/>
        <end position="50"/>
    </location>
</feature>